<keyword evidence="8" id="KW-1185">Reference proteome</keyword>
<evidence type="ECO:0000256" key="2">
    <source>
        <dbReference type="ARBA" id="ARBA00022741"/>
    </source>
</evidence>
<dbReference type="InterPro" id="IPR007743">
    <property type="entry name" value="Immunity-related_GTPase-like"/>
</dbReference>
<evidence type="ECO:0000256" key="3">
    <source>
        <dbReference type="ARBA" id="ARBA00022801"/>
    </source>
</evidence>
<dbReference type="PROSITE" id="PS51716">
    <property type="entry name" value="G_IRG"/>
    <property type="match status" value="1"/>
</dbReference>
<sequence>MEMSKQKCPNPSCKSLMENTFRFCGNCGTKIQCDSQDAGSSKANYLRPNVDSEEHARKTNNGEGYLNSAEEELNPMELQAMANDVLATASEDADIEKVRNTLEENVIEPTVPLHIGIVGESGTGKSSFINAMLGLRSGDVGAAKVGLFETTLKRTEYKHSGYPNLVFWDVPGVGTINFPKETYLDTIEFEVYDFFILVTASRFKENDTWLAKQIINRKKKFYFVRAKVDFDIQCELNNSANKDNVDELLFKLRQDSEDQLKQSGVHKPDVFLVNNMNTQTYDFSALTTKLITDLPDLKKMALAWYMPAITLGVLEQKMLYFKKRIFKIALKSAIGAAVPIPFVGLAVDIDILMTETQLYKAQFETDDKSMEVLAGNLGKPLSDLININEIDSSINLKSATNFLNFCAGMGIATAISNSTKIVLPVIGSIVSAPAAYCASVYIQRRMLALCYAEAQKVLKIRTDVSQKAMMDDS</sequence>
<feature type="domain" description="IRG-type G" evidence="6">
    <location>
        <begin position="111"/>
        <end position="293"/>
    </location>
</feature>
<dbReference type="GO" id="GO:0005525">
    <property type="term" value="F:GTP binding"/>
    <property type="evidence" value="ECO:0007669"/>
    <property type="project" value="UniProtKB-KW"/>
</dbReference>
<evidence type="ECO:0000313" key="7">
    <source>
        <dbReference type="EMBL" id="KAH3738741.1"/>
    </source>
</evidence>
<evidence type="ECO:0000256" key="1">
    <source>
        <dbReference type="ARBA" id="ARBA00005429"/>
    </source>
</evidence>
<dbReference type="Pfam" id="PF05049">
    <property type="entry name" value="IIGP"/>
    <property type="match status" value="1"/>
</dbReference>
<dbReference type="PANTHER" id="PTHR32341:SF10">
    <property type="entry name" value="INTERFERON-INDUCIBLE GTPASE 5"/>
    <property type="match status" value="1"/>
</dbReference>
<dbReference type="PANTHER" id="PTHR32341">
    <property type="entry name" value="INTERFERON-INDUCIBLE GTPASE"/>
    <property type="match status" value="1"/>
</dbReference>
<keyword evidence="2" id="KW-0547">Nucleotide-binding</keyword>
<dbReference type="SUPFAM" id="SSF52540">
    <property type="entry name" value="P-loop containing nucleoside triphosphate hydrolases"/>
    <property type="match status" value="1"/>
</dbReference>
<dbReference type="InterPro" id="IPR051515">
    <property type="entry name" value="IRG"/>
</dbReference>
<proteinExistence type="inferred from homology"/>
<reference evidence="7" key="2">
    <citation type="submission" date="2020-11" db="EMBL/GenBank/DDBJ databases">
        <authorList>
            <person name="McCartney M.A."/>
            <person name="Auch B."/>
            <person name="Kono T."/>
            <person name="Mallez S."/>
            <person name="Becker A."/>
            <person name="Gohl D.M."/>
            <person name="Silverstein K.A.T."/>
            <person name="Koren S."/>
            <person name="Bechman K.B."/>
            <person name="Herman A."/>
            <person name="Abrahante J.E."/>
            <person name="Garbe J."/>
        </authorList>
    </citation>
    <scope>NUCLEOTIDE SEQUENCE</scope>
    <source>
        <strain evidence="7">Duluth1</strain>
        <tissue evidence="7">Whole animal</tissue>
    </source>
</reference>
<accession>A0A9D4D6G1</accession>
<evidence type="ECO:0000256" key="4">
    <source>
        <dbReference type="ARBA" id="ARBA00023134"/>
    </source>
</evidence>
<dbReference type="Gene3D" id="3.40.50.300">
    <property type="entry name" value="P-loop containing nucleotide triphosphate hydrolases"/>
    <property type="match status" value="1"/>
</dbReference>
<protein>
    <recommendedName>
        <fullName evidence="6">IRG-type G domain-containing protein</fullName>
    </recommendedName>
</protein>
<name>A0A9D4D6G1_DREPO</name>
<feature type="region of interest" description="Disordered" evidence="5">
    <location>
        <begin position="44"/>
        <end position="66"/>
    </location>
</feature>
<gene>
    <name evidence="7" type="ORF">DPMN_045383</name>
</gene>
<dbReference type="AlphaFoldDB" id="A0A9D4D6G1"/>
<comment type="caution">
    <text evidence="7">The sequence shown here is derived from an EMBL/GenBank/DDBJ whole genome shotgun (WGS) entry which is preliminary data.</text>
</comment>
<dbReference type="GO" id="GO:0016020">
    <property type="term" value="C:membrane"/>
    <property type="evidence" value="ECO:0007669"/>
    <property type="project" value="InterPro"/>
</dbReference>
<keyword evidence="4" id="KW-0342">GTP-binding</keyword>
<dbReference type="GO" id="GO:0016787">
    <property type="term" value="F:hydrolase activity"/>
    <property type="evidence" value="ECO:0007669"/>
    <property type="project" value="UniProtKB-KW"/>
</dbReference>
<comment type="similarity">
    <text evidence="1">Belongs to the TRAFAC class dynamin-like GTPase superfamily. IRG family.</text>
</comment>
<dbReference type="EMBL" id="JAIWYP010000011">
    <property type="protein sequence ID" value="KAH3738741.1"/>
    <property type="molecule type" value="Genomic_DNA"/>
</dbReference>
<evidence type="ECO:0000313" key="8">
    <source>
        <dbReference type="Proteomes" id="UP000828390"/>
    </source>
</evidence>
<dbReference type="FunFam" id="3.40.50.300:FF:000541">
    <property type="entry name" value="Immunity related GTPase M"/>
    <property type="match status" value="1"/>
</dbReference>
<dbReference type="InterPro" id="IPR027417">
    <property type="entry name" value="P-loop_NTPase"/>
</dbReference>
<evidence type="ECO:0000259" key="6">
    <source>
        <dbReference type="PROSITE" id="PS51716"/>
    </source>
</evidence>
<keyword evidence="3" id="KW-0378">Hydrolase</keyword>
<dbReference type="Proteomes" id="UP000828390">
    <property type="component" value="Unassembled WGS sequence"/>
</dbReference>
<organism evidence="7 8">
    <name type="scientific">Dreissena polymorpha</name>
    <name type="common">Zebra mussel</name>
    <name type="synonym">Mytilus polymorpha</name>
    <dbReference type="NCBI Taxonomy" id="45954"/>
    <lineage>
        <taxon>Eukaryota</taxon>
        <taxon>Metazoa</taxon>
        <taxon>Spiralia</taxon>
        <taxon>Lophotrochozoa</taxon>
        <taxon>Mollusca</taxon>
        <taxon>Bivalvia</taxon>
        <taxon>Autobranchia</taxon>
        <taxon>Heteroconchia</taxon>
        <taxon>Euheterodonta</taxon>
        <taxon>Imparidentia</taxon>
        <taxon>Neoheterodontei</taxon>
        <taxon>Myida</taxon>
        <taxon>Dreissenoidea</taxon>
        <taxon>Dreissenidae</taxon>
        <taxon>Dreissena</taxon>
    </lineage>
</organism>
<evidence type="ECO:0000256" key="5">
    <source>
        <dbReference type="SAM" id="MobiDB-lite"/>
    </source>
</evidence>
<dbReference type="InterPro" id="IPR030385">
    <property type="entry name" value="G_IRG_dom"/>
</dbReference>
<reference evidence="7" key="1">
    <citation type="journal article" date="2019" name="bioRxiv">
        <title>The Genome of the Zebra Mussel, Dreissena polymorpha: A Resource for Invasive Species Research.</title>
        <authorList>
            <person name="McCartney M.A."/>
            <person name="Auch B."/>
            <person name="Kono T."/>
            <person name="Mallez S."/>
            <person name="Zhang Y."/>
            <person name="Obille A."/>
            <person name="Becker A."/>
            <person name="Abrahante J.E."/>
            <person name="Garbe J."/>
            <person name="Badalamenti J.P."/>
            <person name="Herman A."/>
            <person name="Mangelson H."/>
            <person name="Liachko I."/>
            <person name="Sullivan S."/>
            <person name="Sone E.D."/>
            <person name="Koren S."/>
            <person name="Silverstein K.A.T."/>
            <person name="Beckman K.B."/>
            <person name="Gohl D.M."/>
        </authorList>
    </citation>
    <scope>NUCLEOTIDE SEQUENCE</scope>
    <source>
        <strain evidence="7">Duluth1</strain>
        <tissue evidence="7">Whole animal</tissue>
    </source>
</reference>